<dbReference type="InterPro" id="IPR036852">
    <property type="entry name" value="Peptidase_S8/S53_dom_sf"/>
</dbReference>
<dbReference type="EMBL" id="BEZZ01134280">
    <property type="protein sequence ID" value="GCC44469.1"/>
    <property type="molecule type" value="Genomic_DNA"/>
</dbReference>
<gene>
    <name evidence="7" type="ORF">chiPu_0028552</name>
</gene>
<keyword evidence="2 5" id="KW-0645">Protease</keyword>
<dbReference type="OrthoDB" id="206201at2759"/>
<evidence type="ECO:0000256" key="2">
    <source>
        <dbReference type="ARBA" id="ARBA00022670"/>
    </source>
</evidence>
<dbReference type="AlphaFoldDB" id="A0A401TPC0"/>
<dbReference type="PANTHER" id="PTHR43806:SF11">
    <property type="entry name" value="CEREVISIN-RELATED"/>
    <property type="match status" value="1"/>
</dbReference>
<dbReference type="Pfam" id="PF00082">
    <property type="entry name" value="Peptidase_S8"/>
    <property type="match status" value="1"/>
</dbReference>
<dbReference type="GO" id="GO:0006508">
    <property type="term" value="P:proteolysis"/>
    <property type="evidence" value="ECO:0007669"/>
    <property type="project" value="UniProtKB-KW"/>
</dbReference>
<dbReference type="PROSITE" id="PS00137">
    <property type="entry name" value="SUBTILASE_HIS"/>
    <property type="match status" value="1"/>
</dbReference>
<evidence type="ECO:0000313" key="8">
    <source>
        <dbReference type="Proteomes" id="UP000287033"/>
    </source>
</evidence>
<dbReference type="InterPro" id="IPR023827">
    <property type="entry name" value="Peptidase_S8_Asp-AS"/>
</dbReference>
<evidence type="ECO:0000259" key="6">
    <source>
        <dbReference type="Pfam" id="PF00082"/>
    </source>
</evidence>
<dbReference type="InterPro" id="IPR000209">
    <property type="entry name" value="Peptidase_S8/S53_dom"/>
</dbReference>
<dbReference type="CDD" id="cd05561">
    <property type="entry name" value="Peptidases_S8_4"/>
    <property type="match status" value="1"/>
</dbReference>
<feature type="domain" description="Peptidase S8/S53" evidence="6">
    <location>
        <begin position="129"/>
        <end position="337"/>
    </location>
</feature>
<dbReference type="Proteomes" id="UP000287033">
    <property type="component" value="Unassembled WGS sequence"/>
</dbReference>
<organism evidence="7 8">
    <name type="scientific">Chiloscyllium punctatum</name>
    <name type="common">Brownbanded bambooshark</name>
    <name type="synonym">Hemiscyllium punctatum</name>
    <dbReference type="NCBI Taxonomy" id="137246"/>
    <lineage>
        <taxon>Eukaryota</taxon>
        <taxon>Metazoa</taxon>
        <taxon>Chordata</taxon>
        <taxon>Craniata</taxon>
        <taxon>Vertebrata</taxon>
        <taxon>Chondrichthyes</taxon>
        <taxon>Elasmobranchii</taxon>
        <taxon>Galeomorphii</taxon>
        <taxon>Galeoidea</taxon>
        <taxon>Orectolobiformes</taxon>
        <taxon>Hemiscylliidae</taxon>
        <taxon>Chiloscyllium</taxon>
    </lineage>
</organism>
<keyword evidence="3 5" id="KW-0378">Hydrolase</keyword>
<dbReference type="Gene3D" id="3.40.50.200">
    <property type="entry name" value="Peptidase S8/S53 domain"/>
    <property type="match status" value="1"/>
</dbReference>
<dbReference type="PROSITE" id="PS00136">
    <property type="entry name" value="SUBTILASE_ASP"/>
    <property type="match status" value="1"/>
</dbReference>
<dbReference type="PRINTS" id="PR00723">
    <property type="entry name" value="SUBTILISIN"/>
</dbReference>
<feature type="non-terminal residue" evidence="7">
    <location>
        <position position="339"/>
    </location>
</feature>
<dbReference type="SUPFAM" id="SSF52743">
    <property type="entry name" value="Subtilisin-like"/>
    <property type="match status" value="1"/>
</dbReference>
<dbReference type="PROSITE" id="PS51892">
    <property type="entry name" value="SUBTILASE"/>
    <property type="match status" value="1"/>
</dbReference>
<evidence type="ECO:0000256" key="4">
    <source>
        <dbReference type="ARBA" id="ARBA00022825"/>
    </source>
</evidence>
<dbReference type="OMA" id="WAISEQV"/>
<protein>
    <recommendedName>
        <fullName evidence="6">Peptidase S8/S53 domain-containing protein</fullName>
    </recommendedName>
</protein>
<dbReference type="InterPro" id="IPR022398">
    <property type="entry name" value="Peptidase_S8_His-AS"/>
</dbReference>
<evidence type="ECO:0000313" key="7">
    <source>
        <dbReference type="EMBL" id="GCC44469.1"/>
    </source>
</evidence>
<proteinExistence type="inferred from homology"/>
<feature type="active site" description="Charge relay system" evidence="5">
    <location>
        <position position="167"/>
    </location>
</feature>
<dbReference type="STRING" id="137246.A0A401TPC0"/>
<keyword evidence="4 5" id="KW-0720">Serine protease</keyword>
<evidence type="ECO:0000256" key="5">
    <source>
        <dbReference type="PROSITE-ProRule" id="PRU01240"/>
    </source>
</evidence>
<feature type="non-terminal residue" evidence="7">
    <location>
        <position position="1"/>
    </location>
</feature>
<dbReference type="InterPro" id="IPR015500">
    <property type="entry name" value="Peptidase_S8_subtilisin-rel"/>
</dbReference>
<name>A0A401TPC0_CHIPU</name>
<reference evidence="7 8" key="1">
    <citation type="journal article" date="2018" name="Nat. Ecol. Evol.">
        <title>Shark genomes provide insights into elasmobranch evolution and the origin of vertebrates.</title>
        <authorList>
            <person name="Hara Y"/>
            <person name="Yamaguchi K"/>
            <person name="Onimaru K"/>
            <person name="Kadota M"/>
            <person name="Koyanagi M"/>
            <person name="Keeley SD"/>
            <person name="Tatsumi K"/>
            <person name="Tanaka K"/>
            <person name="Motone F"/>
            <person name="Kageyama Y"/>
            <person name="Nozu R"/>
            <person name="Adachi N"/>
            <person name="Nishimura O"/>
            <person name="Nakagawa R"/>
            <person name="Tanegashima C"/>
            <person name="Kiyatake I"/>
            <person name="Matsumoto R"/>
            <person name="Murakumo K"/>
            <person name="Nishida K"/>
            <person name="Terakita A"/>
            <person name="Kuratani S"/>
            <person name="Sato K"/>
            <person name="Hyodo S Kuraku.S."/>
        </authorList>
    </citation>
    <scope>NUCLEOTIDE SEQUENCE [LARGE SCALE GENOMIC DNA]</scope>
</reference>
<dbReference type="GO" id="GO:0004252">
    <property type="term" value="F:serine-type endopeptidase activity"/>
    <property type="evidence" value="ECO:0007669"/>
    <property type="project" value="UniProtKB-UniRule"/>
</dbReference>
<feature type="active site" description="Charge relay system" evidence="5">
    <location>
        <position position="320"/>
    </location>
</feature>
<keyword evidence="8" id="KW-1185">Reference proteome</keyword>
<comment type="similarity">
    <text evidence="1 5">Belongs to the peptidase S8 family.</text>
</comment>
<evidence type="ECO:0000256" key="3">
    <source>
        <dbReference type="ARBA" id="ARBA00022801"/>
    </source>
</evidence>
<dbReference type="InterPro" id="IPR050131">
    <property type="entry name" value="Peptidase_S8_subtilisin-like"/>
</dbReference>
<comment type="caution">
    <text evidence="7">The sequence shown here is derived from an EMBL/GenBank/DDBJ whole genome shotgun (WGS) entry which is preliminary data.</text>
</comment>
<accession>A0A401TPC0</accession>
<feature type="active site" description="Charge relay system" evidence="5">
    <location>
        <position position="137"/>
    </location>
</feature>
<dbReference type="PANTHER" id="PTHR43806">
    <property type="entry name" value="PEPTIDASE S8"/>
    <property type="match status" value="1"/>
</dbReference>
<sequence length="339" mass="34468">RKGRAGGGGIRAQDVAGTRTVPNELVAEIDGILTEAQADALARRHGLRRIASQNIPLLGATIGLFRIAGNRSADAVSREFANDGSVRSVQPNYRYALQDQRAASGGNDPAQYAQAKLHLPEAHRLARGMNVTIAVIDSGIDAAHPELANTVADTFDALGSKDGPHAHGTAIAGAIAARVRLTGSAPEVRILAIRAFGVVGGGAESTSYVILRSLDYAVAHGAQIVNMSFAGPKDALVGRAVAAAAAKDVMLVAAAGNAGPTSPPLYPAAYPDVIAVSGIDAGDRLMAASNRGSHIALAAPGADILVPVPDGKYQLMSGTSFSAAFVSGIAALVLERGPA</sequence>
<evidence type="ECO:0000256" key="1">
    <source>
        <dbReference type="ARBA" id="ARBA00011073"/>
    </source>
</evidence>